<dbReference type="PANTHER" id="PTHR45566">
    <property type="entry name" value="HTH-TYPE TRANSCRIPTIONAL REGULATOR YHJB-RELATED"/>
    <property type="match status" value="1"/>
</dbReference>
<name>A0AAE5JVK1_SHISO</name>
<feature type="domain" description="HTH luxR-type" evidence="2">
    <location>
        <begin position="135"/>
        <end position="200"/>
    </location>
</feature>
<accession>A0AAE5JVK1</accession>
<evidence type="ECO:0000313" key="3">
    <source>
        <dbReference type="EMBL" id="OYG86998.1"/>
    </source>
</evidence>
<dbReference type="Proteomes" id="UP000215313">
    <property type="component" value="Unassembled WGS sequence"/>
</dbReference>
<reference evidence="3 4" key="1">
    <citation type="submission" date="2017-08" db="EMBL/GenBank/DDBJ databases">
        <authorList>
            <person name="Fouts D."/>
            <person name="Sutton G."/>
            <person name="Nguyen K."/>
            <person name="Thamlikitkul V."/>
        </authorList>
    </citation>
    <scope>NUCLEOTIDE SEQUENCE [LARGE SCALE GENOMIC DNA]</scope>
    <source>
        <strain evidence="3 4">ECH+15</strain>
    </source>
</reference>
<protein>
    <submittedName>
        <fullName evidence="3">Helix-turn-helix transcriptional regulator</fullName>
    </submittedName>
</protein>
<dbReference type="Gene3D" id="3.40.50.2300">
    <property type="match status" value="1"/>
</dbReference>
<dbReference type="EMBL" id="NQBG01000142">
    <property type="protein sequence ID" value="OYG86998.1"/>
    <property type="molecule type" value="Genomic_DNA"/>
</dbReference>
<dbReference type="SMART" id="SM00421">
    <property type="entry name" value="HTH_LUXR"/>
    <property type="match status" value="1"/>
</dbReference>
<gene>
    <name evidence="3" type="ORF">CI727_26500</name>
</gene>
<keyword evidence="1" id="KW-0238">DNA-binding</keyword>
<dbReference type="InterPro" id="IPR051015">
    <property type="entry name" value="EvgA-like"/>
</dbReference>
<evidence type="ECO:0000256" key="1">
    <source>
        <dbReference type="ARBA" id="ARBA00023125"/>
    </source>
</evidence>
<dbReference type="SUPFAM" id="SSF46894">
    <property type="entry name" value="C-terminal effector domain of the bipartite response regulators"/>
    <property type="match status" value="1"/>
</dbReference>
<dbReference type="PROSITE" id="PS00622">
    <property type="entry name" value="HTH_LUXR_1"/>
    <property type="match status" value="1"/>
</dbReference>
<dbReference type="GO" id="GO:0003677">
    <property type="term" value="F:DNA binding"/>
    <property type="evidence" value="ECO:0007669"/>
    <property type="project" value="UniProtKB-KW"/>
</dbReference>
<dbReference type="RefSeq" id="WP_094312860.1">
    <property type="nucleotide sequence ID" value="NZ_NQBG01000142.1"/>
</dbReference>
<organism evidence="3 4">
    <name type="scientific">Shigella sonnei</name>
    <dbReference type="NCBI Taxonomy" id="624"/>
    <lineage>
        <taxon>Bacteria</taxon>
        <taxon>Pseudomonadati</taxon>
        <taxon>Pseudomonadota</taxon>
        <taxon>Gammaproteobacteria</taxon>
        <taxon>Enterobacterales</taxon>
        <taxon>Enterobacteriaceae</taxon>
        <taxon>Shigella</taxon>
    </lineage>
</organism>
<dbReference type="AlphaFoldDB" id="A0AAE5JVK1"/>
<comment type="caution">
    <text evidence="3">The sequence shown here is derived from an EMBL/GenBank/DDBJ whole genome shotgun (WGS) entry which is preliminary data.</text>
</comment>
<sequence>MQIVMFDRQSIFIHGMKISLQQRIPGVSIQGASQADELWQKLESYPEALVMLDGDQDGEFCYWLLQKTVVQFPEVKVLITATDCNKRWLQEVIHFNVLAIVPRDSTVETFALAVNSAAMGMMFLPGDWRTTPEKDIKDLKSLSARQREILTMLAAGESNKEIGRALNISTGTVKAHLESLYRRLEVKNRTQAAMMLNISSWVMTPTY</sequence>
<evidence type="ECO:0000313" key="4">
    <source>
        <dbReference type="Proteomes" id="UP000215313"/>
    </source>
</evidence>
<dbReference type="PROSITE" id="PS50043">
    <property type="entry name" value="HTH_LUXR_2"/>
    <property type="match status" value="1"/>
</dbReference>
<dbReference type="InterPro" id="IPR000792">
    <property type="entry name" value="Tscrpt_reg_LuxR_C"/>
</dbReference>
<dbReference type="CDD" id="cd06170">
    <property type="entry name" value="LuxR_C_like"/>
    <property type="match status" value="1"/>
</dbReference>
<dbReference type="PRINTS" id="PR00038">
    <property type="entry name" value="HTHLUXR"/>
</dbReference>
<dbReference type="PANTHER" id="PTHR45566:SF1">
    <property type="entry name" value="HTH-TYPE TRANSCRIPTIONAL REGULATOR YHJB-RELATED"/>
    <property type="match status" value="1"/>
</dbReference>
<dbReference type="Pfam" id="PF00196">
    <property type="entry name" value="GerE"/>
    <property type="match status" value="1"/>
</dbReference>
<dbReference type="GO" id="GO:0006355">
    <property type="term" value="P:regulation of DNA-templated transcription"/>
    <property type="evidence" value="ECO:0007669"/>
    <property type="project" value="InterPro"/>
</dbReference>
<dbReference type="InterPro" id="IPR016032">
    <property type="entry name" value="Sig_transdc_resp-reg_C-effctor"/>
</dbReference>
<proteinExistence type="predicted"/>
<evidence type="ECO:0000259" key="2">
    <source>
        <dbReference type="PROSITE" id="PS50043"/>
    </source>
</evidence>